<accession>A0ABW0QAT6</accession>
<dbReference type="Proteomes" id="UP001596084">
    <property type="component" value="Unassembled WGS sequence"/>
</dbReference>
<reference evidence="3" key="1">
    <citation type="journal article" date="2019" name="Int. J. Syst. Evol. Microbiol.">
        <title>The Global Catalogue of Microorganisms (GCM) 10K type strain sequencing project: providing services to taxonomists for standard genome sequencing and annotation.</title>
        <authorList>
            <consortium name="The Broad Institute Genomics Platform"/>
            <consortium name="The Broad Institute Genome Sequencing Center for Infectious Disease"/>
            <person name="Wu L."/>
            <person name="Ma J."/>
        </authorList>
    </citation>
    <scope>NUCLEOTIDE SEQUENCE [LARGE SCALE GENOMIC DNA]</scope>
    <source>
        <strain evidence="3">CGMCC 4.7277</strain>
    </source>
</reference>
<gene>
    <name evidence="2" type="ORF">ACFPP7_13290</name>
</gene>
<feature type="region of interest" description="Disordered" evidence="1">
    <location>
        <begin position="183"/>
        <end position="220"/>
    </location>
</feature>
<comment type="caution">
    <text evidence="2">The sequence shown here is derived from an EMBL/GenBank/DDBJ whole genome shotgun (WGS) entry which is preliminary data.</text>
</comment>
<dbReference type="EMBL" id="JBHSMX010000020">
    <property type="protein sequence ID" value="MFC5521878.1"/>
    <property type="molecule type" value="Genomic_DNA"/>
</dbReference>
<evidence type="ECO:0000256" key="1">
    <source>
        <dbReference type="SAM" id="MobiDB-lite"/>
    </source>
</evidence>
<organism evidence="2 3">
    <name type="scientific">Polaromonas jejuensis</name>
    <dbReference type="NCBI Taxonomy" id="457502"/>
    <lineage>
        <taxon>Bacteria</taxon>
        <taxon>Pseudomonadati</taxon>
        <taxon>Pseudomonadota</taxon>
        <taxon>Betaproteobacteria</taxon>
        <taxon>Burkholderiales</taxon>
        <taxon>Comamonadaceae</taxon>
        <taxon>Polaromonas</taxon>
    </lineage>
</organism>
<name>A0ABW0QAT6_9BURK</name>
<keyword evidence="3" id="KW-1185">Reference proteome</keyword>
<evidence type="ECO:0000313" key="2">
    <source>
        <dbReference type="EMBL" id="MFC5521878.1"/>
    </source>
</evidence>
<evidence type="ECO:0000313" key="3">
    <source>
        <dbReference type="Proteomes" id="UP001596084"/>
    </source>
</evidence>
<feature type="compositionally biased region" description="Low complexity" evidence="1">
    <location>
        <begin position="185"/>
        <end position="199"/>
    </location>
</feature>
<evidence type="ECO:0008006" key="4">
    <source>
        <dbReference type="Google" id="ProtNLM"/>
    </source>
</evidence>
<sequence>MKRQPDLFAPDNQPAAPITVRALKIDAGPKTGRLSPAQQRFNRLLARVEALTGQIEATRQAVDAHRPRQARELAELEQRHGALMQRMALWLDERLRAKGLTAAQKRMATEILISLSEALAVQGDAQMQALHDRHSPDDLDAKQGASVQGMKDMLEEVLGKPLDAAGEADDLEALLHAAMKEMDEQAQAAHAQREAQQAARRSRKAKTARQQQAEQQQTDAQSALRTLFRRLASALHPDRETDPQERERKSALMAEANAAYRRRDLTALLTLQLRVEQAEPGARAWPRTRSPP</sequence>
<feature type="compositionally biased region" description="Low complexity" evidence="1">
    <location>
        <begin position="208"/>
        <end position="220"/>
    </location>
</feature>
<protein>
    <recommendedName>
        <fullName evidence="4">Molecular chaperone DnaJ</fullName>
    </recommendedName>
</protein>
<dbReference type="RefSeq" id="WP_068834376.1">
    <property type="nucleotide sequence ID" value="NZ_JBHSMX010000020.1"/>
</dbReference>
<proteinExistence type="predicted"/>